<accession>A0A540LJI9</accession>
<comment type="caution">
    <text evidence="2">The sequence shown here is derived from an EMBL/GenBank/DDBJ whole genome shotgun (WGS) entry which is preliminary data.</text>
</comment>
<evidence type="ECO:0000256" key="1">
    <source>
        <dbReference type="SAM" id="MobiDB-lite"/>
    </source>
</evidence>
<gene>
    <name evidence="2" type="ORF">C1H46_027832</name>
</gene>
<reference evidence="2 3" key="1">
    <citation type="journal article" date="2019" name="G3 (Bethesda)">
        <title>Sequencing of a Wild Apple (Malus baccata) Genome Unravels the Differences Between Cultivated and Wild Apple Species Regarding Disease Resistance and Cold Tolerance.</title>
        <authorList>
            <person name="Chen X."/>
        </authorList>
    </citation>
    <scope>NUCLEOTIDE SEQUENCE [LARGE SCALE GENOMIC DNA]</scope>
    <source>
        <strain evidence="3">cv. Shandingzi</strain>
        <tissue evidence="2">Leaves</tissue>
    </source>
</reference>
<evidence type="ECO:0000313" key="3">
    <source>
        <dbReference type="Proteomes" id="UP000315295"/>
    </source>
</evidence>
<keyword evidence="3" id="KW-1185">Reference proteome</keyword>
<protein>
    <submittedName>
        <fullName evidence="2">Uncharacterized protein</fullName>
    </submittedName>
</protein>
<name>A0A540LJI9_MALBA</name>
<organism evidence="2 3">
    <name type="scientific">Malus baccata</name>
    <name type="common">Siberian crab apple</name>
    <name type="synonym">Pyrus baccata</name>
    <dbReference type="NCBI Taxonomy" id="106549"/>
    <lineage>
        <taxon>Eukaryota</taxon>
        <taxon>Viridiplantae</taxon>
        <taxon>Streptophyta</taxon>
        <taxon>Embryophyta</taxon>
        <taxon>Tracheophyta</taxon>
        <taxon>Spermatophyta</taxon>
        <taxon>Magnoliopsida</taxon>
        <taxon>eudicotyledons</taxon>
        <taxon>Gunneridae</taxon>
        <taxon>Pentapetalae</taxon>
        <taxon>rosids</taxon>
        <taxon>fabids</taxon>
        <taxon>Rosales</taxon>
        <taxon>Rosaceae</taxon>
        <taxon>Amygdaloideae</taxon>
        <taxon>Maleae</taxon>
        <taxon>Malus</taxon>
    </lineage>
</organism>
<feature type="region of interest" description="Disordered" evidence="1">
    <location>
        <begin position="1"/>
        <end position="25"/>
    </location>
</feature>
<dbReference type="Proteomes" id="UP000315295">
    <property type="component" value="Unassembled WGS sequence"/>
</dbReference>
<feature type="compositionally biased region" description="Basic residues" evidence="1">
    <location>
        <begin position="9"/>
        <end position="25"/>
    </location>
</feature>
<feature type="region of interest" description="Disordered" evidence="1">
    <location>
        <begin position="54"/>
        <end position="104"/>
    </location>
</feature>
<proteinExistence type="predicted"/>
<sequence length="206" mass="23382">MPCGLKIQNKNKYKHRKRKKNKKSKSYLSLSRLPFCLAATTNCDGEGGRIDRARLEGEGEEEGADHGWVGGVESERGSWLGGEQRGAPGKERESEEDGGEGDQEVRRHGFLELSGIWRRRRSAVVKSAREFGAQIKWHDVAVVITQRRRSAVVRSATFHGEARLKQGAAEIDDRRWRLGRRRRRSTELLILNWIAMAEKSSRLGSF</sequence>
<dbReference type="AlphaFoldDB" id="A0A540LJI9"/>
<dbReference type="EMBL" id="VIEB01000560">
    <property type="protein sequence ID" value="TQD86624.1"/>
    <property type="molecule type" value="Genomic_DNA"/>
</dbReference>
<evidence type="ECO:0000313" key="2">
    <source>
        <dbReference type="EMBL" id="TQD86624.1"/>
    </source>
</evidence>